<keyword evidence="2" id="KW-0472">Membrane</keyword>
<dbReference type="GO" id="GO:0020037">
    <property type="term" value="F:heme binding"/>
    <property type="evidence" value="ECO:0007669"/>
    <property type="project" value="InterPro"/>
</dbReference>
<evidence type="ECO:0000259" key="3">
    <source>
        <dbReference type="PROSITE" id="PS50855"/>
    </source>
</evidence>
<dbReference type="Pfam" id="PF00115">
    <property type="entry name" value="COX1"/>
    <property type="match status" value="1"/>
</dbReference>
<dbReference type="Proteomes" id="UP000261704">
    <property type="component" value="Chromosome"/>
</dbReference>
<feature type="transmembrane region" description="Helical" evidence="2">
    <location>
        <begin position="512"/>
        <end position="533"/>
    </location>
</feature>
<feature type="transmembrane region" description="Helical" evidence="2">
    <location>
        <begin position="19"/>
        <end position="38"/>
    </location>
</feature>
<dbReference type="Gene3D" id="1.20.210.10">
    <property type="entry name" value="Cytochrome c oxidase-like, subunit I domain"/>
    <property type="match status" value="1"/>
</dbReference>
<feature type="transmembrane region" description="Helical" evidence="2">
    <location>
        <begin position="413"/>
        <end position="434"/>
    </location>
</feature>
<dbReference type="PROSITE" id="PS50855">
    <property type="entry name" value="COX1"/>
    <property type="match status" value="1"/>
</dbReference>
<dbReference type="InterPro" id="IPR000883">
    <property type="entry name" value="Cyt_C_Oxase_1"/>
</dbReference>
<keyword evidence="2" id="KW-0812">Transmembrane</keyword>
<dbReference type="GO" id="GO:0016020">
    <property type="term" value="C:membrane"/>
    <property type="evidence" value="ECO:0007669"/>
    <property type="project" value="InterPro"/>
</dbReference>
<reference evidence="4 5" key="1">
    <citation type="submission" date="2018-09" db="EMBL/GenBank/DDBJ databases">
        <title>Profundibacter amoris BAR1 gen. nov., sp. nov., a new member of the Roseobacter clade isolated at Lokis Castle Vent Field on the Arctic Mid-Oceanic Ridge.</title>
        <authorList>
            <person name="Le Moine Bauer S."/>
            <person name="Sjoeberg A.G."/>
            <person name="L'Haridon S."/>
            <person name="Stokke R."/>
            <person name="Roalkvam I."/>
            <person name="Steen I.H."/>
            <person name="Dahle H."/>
        </authorList>
    </citation>
    <scope>NUCLEOTIDE SEQUENCE [LARGE SCALE GENOMIC DNA]</scope>
    <source>
        <strain evidence="4 5">BAR1</strain>
    </source>
</reference>
<dbReference type="GO" id="GO:0004129">
    <property type="term" value="F:cytochrome-c oxidase activity"/>
    <property type="evidence" value="ECO:0007669"/>
    <property type="project" value="InterPro"/>
</dbReference>
<dbReference type="KEGG" id="pamo:BAR1_01765"/>
<dbReference type="InterPro" id="IPR023616">
    <property type="entry name" value="Cyt_c_oxase-like_su1_dom"/>
</dbReference>
<dbReference type="GO" id="GO:0009060">
    <property type="term" value="P:aerobic respiration"/>
    <property type="evidence" value="ECO:0007669"/>
    <property type="project" value="InterPro"/>
</dbReference>
<keyword evidence="5" id="KW-1185">Reference proteome</keyword>
<evidence type="ECO:0000256" key="2">
    <source>
        <dbReference type="SAM" id="Phobius"/>
    </source>
</evidence>
<feature type="transmembrane region" description="Helical" evidence="2">
    <location>
        <begin position="292"/>
        <end position="315"/>
    </location>
</feature>
<dbReference type="SUPFAM" id="SSF81442">
    <property type="entry name" value="Cytochrome c oxidase subunit I-like"/>
    <property type="match status" value="1"/>
</dbReference>
<evidence type="ECO:0000313" key="4">
    <source>
        <dbReference type="EMBL" id="AXX96768.1"/>
    </source>
</evidence>
<feature type="transmembrane region" description="Helical" evidence="2">
    <location>
        <begin position="172"/>
        <end position="190"/>
    </location>
</feature>
<dbReference type="PANTHER" id="PTHR10422">
    <property type="entry name" value="CYTOCHROME C OXIDASE SUBUNIT 1"/>
    <property type="match status" value="1"/>
</dbReference>
<protein>
    <submittedName>
        <fullName evidence="4">Cytochrome C oxidase subunit I</fullName>
    </submittedName>
</protein>
<feature type="transmembrane region" description="Helical" evidence="2">
    <location>
        <begin position="258"/>
        <end position="280"/>
    </location>
</feature>
<dbReference type="InterPro" id="IPR036927">
    <property type="entry name" value="Cyt_c_oxase-like_su1_sf"/>
</dbReference>
<feature type="transmembrane region" description="Helical" evidence="2">
    <location>
        <begin position="140"/>
        <end position="160"/>
    </location>
</feature>
<dbReference type="EMBL" id="CP032125">
    <property type="protein sequence ID" value="AXX96768.1"/>
    <property type="molecule type" value="Genomic_DNA"/>
</dbReference>
<keyword evidence="1" id="KW-0249">Electron transport</keyword>
<feature type="domain" description="Cytochrome oxidase subunit I profile" evidence="3">
    <location>
        <begin position="22"/>
        <end position="547"/>
    </location>
</feature>
<dbReference type="AlphaFoldDB" id="A0A347UD40"/>
<dbReference type="RefSeq" id="WP_118941426.1">
    <property type="nucleotide sequence ID" value="NZ_CP032125.1"/>
</dbReference>
<evidence type="ECO:0000313" key="5">
    <source>
        <dbReference type="Proteomes" id="UP000261704"/>
    </source>
</evidence>
<feature type="transmembrane region" description="Helical" evidence="2">
    <location>
        <begin position="380"/>
        <end position="401"/>
    </location>
</feature>
<organism evidence="4 5">
    <name type="scientific">Profundibacter amoris</name>
    <dbReference type="NCBI Taxonomy" id="2171755"/>
    <lineage>
        <taxon>Bacteria</taxon>
        <taxon>Pseudomonadati</taxon>
        <taxon>Pseudomonadota</taxon>
        <taxon>Alphaproteobacteria</taxon>
        <taxon>Rhodobacterales</taxon>
        <taxon>Paracoccaceae</taxon>
        <taxon>Profundibacter</taxon>
    </lineage>
</organism>
<keyword evidence="1" id="KW-0813">Transport</keyword>
<gene>
    <name evidence="4" type="ORF">BAR1_01765</name>
</gene>
<feature type="transmembrane region" description="Helical" evidence="2">
    <location>
        <begin position="99"/>
        <end position="120"/>
    </location>
</feature>
<evidence type="ECO:0000256" key="1">
    <source>
        <dbReference type="ARBA" id="ARBA00022660"/>
    </source>
</evidence>
<proteinExistence type="predicted"/>
<dbReference type="PANTHER" id="PTHR10422:SF40">
    <property type="entry name" value="CYTOCHROME C OXIDASE SUBUNIT I"/>
    <property type="match status" value="1"/>
</dbReference>
<name>A0A347UD40_9RHOB</name>
<dbReference type="PRINTS" id="PR01165">
    <property type="entry name" value="CYCOXIDASEI"/>
</dbReference>
<keyword evidence="1" id="KW-0679">Respiratory chain</keyword>
<keyword evidence="2" id="KW-1133">Transmembrane helix</keyword>
<feature type="transmembrane region" description="Helical" evidence="2">
    <location>
        <begin position="225"/>
        <end position="246"/>
    </location>
</feature>
<sequence length="553" mass="62341">MTDTDTDIQAPTYEKHAKWLGLANMWVGFGAFAAAIPMGLYQVAERSNLFPAAESREIYYASVSTHGVLMAYVLTTFFIMGFGYFVALHSLKQDVWSPLFSWVGFSIALVGTLTAAVPLLLGQASVMYTFYPPEMAVTSFYIGAALLFVGSWFWCVDMIVAMMQWRRANPGMVVPLIMFGTTINALLWLWTSMGATLEVLVQILPVKFGWVDTIDPGLARTFFSWTLHAIVYFWLFPAYIAMYSLMPRESGGKLFSDELARVAFVMLFIFSVPIGFHHLYMDPQQAAGWKLLHMFGTFMVAVPTFITGFTVLATLEISGRLRGGKGLFGWIMKIRWDNPMTLATMLSMLMLTAGGFGGVINASYQMNALIHNTQWITGHFHLIFGGTSVIMYFAVAYWAWPRITGRKLASTRLALWQLWLWFWGMLVTTMPWHVLGLLGQPRRVDTLPYGETLNAIWDPYEVVMFVGAVMLTISAIMFIVVLVRSHFSERLAKTPEVVFATAIHQPLRVPHLLNSLAFWNWAMLVYMLASYGYPLLQFAFLNAPETIPFGFGE</sequence>
<feature type="transmembrane region" description="Helical" evidence="2">
    <location>
        <begin position="340"/>
        <end position="360"/>
    </location>
</feature>
<feature type="transmembrane region" description="Helical" evidence="2">
    <location>
        <begin position="462"/>
        <end position="483"/>
    </location>
</feature>
<accession>A0A347UD40</accession>
<dbReference type="OrthoDB" id="9764568at2"/>
<feature type="transmembrane region" description="Helical" evidence="2">
    <location>
        <begin position="58"/>
        <end position="87"/>
    </location>
</feature>